<dbReference type="EMBL" id="GIFC01001675">
    <property type="protein sequence ID" value="MXU83758.1"/>
    <property type="molecule type" value="Transcribed_RNA"/>
</dbReference>
<evidence type="ECO:0000313" key="1">
    <source>
        <dbReference type="EMBL" id="MXU83758.1"/>
    </source>
</evidence>
<dbReference type="AlphaFoldDB" id="A0A6B0TWQ0"/>
<accession>A0A6B0TWQ0</accession>
<organism evidence="1">
    <name type="scientific">Ixodes ricinus</name>
    <name type="common">Common tick</name>
    <name type="synonym">Acarus ricinus</name>
    <dbReference type="NCBI Taxonomy" id="34613"/>
    <lineage>
        <taxon>Eukaryota</taxon>
        <taxon>Metazoa</taxon>
        <taxon>Ecdysozoa</taxon>
        <taxon>Arthropoda</taxon>
        <taxon>Chelicerata</taxon>
        <taxon>Arachnida</taxon>
        <taxon>Acari</taxon>
        <taxon>Parasitiformes</taxon>
        <taxon>Ixodida</taxon>
        <taxon>Ixodoidea</taxon>
        <taxon>Ixodidae</taxon>
        <taxon>Ixodinae</taxon>
        <taxon>Ixodes</taxon>
    </lineage>
</organism>
<protein>
    <submittedName>
        <fullName evidence="1">Putative secreted protein</fullName>
    </submittedName>
</protein>
<sequence length="77" mass="7888">MRLILASIGLGLATQGSILGVVTVAAAGRVSVTALGVLLEPALIVAARVAVLTSNEPSVALFPFLHQGIATERLLWL</sequence>
<name>A0A6B0TWQ0_IXORI</name>
<reference evidence="1" key="1">
    <citation type="submission" date="2019-12" db="EMBL/GenBank/DDBJ databases">
        <title>An insight into the sialome of adult female Ixodes ricinus ticks feeding for 6 days.</title>
        <authorList>
            <person name="Perner J."/>
            <person name="Ribeiro J.M.C."/>
        </authorList>
    </citation>
    <scope>NUCLEOTIDE SEQUENCE</scope>
    <source>
        <strain evidence="1">Semi-engorged</strain>
        <tissue evidence="1">Salivary glands</tissue>
    </source>
</reference>
<proteinExistence type="predicted"/>